<keyword evidence="3" id="KW-1185">Reference proteome</keyword>
<dbReference type="OrthoDB" id="3365698at2759"/>
<accession>A0A9W8IYX8</accession>
<evidence type="ECO:0000256" key="1">
    <source>
        <dbReference type="SAM" id="MobiDB-lite"/>
    </source>
</evidence>
<sequence length="205" mass="22944">MARLFCSECKAQLMHLGSRERVSPVPELFGTNKVPSSTEADAIKRCLVDDENELQYLESILPKLTARRDHLKSLADGHRALLSPARRLFPELLSEIFARCPKGDPSRHPRTSIEGPDSFNPHNGPLLLTQISRSWRQTAIATPELWSTIRFTFGLHSKLNLVNLWLERSGDCDLTIAILDSDAVPESQSQPCNIEYRRAIATDGG</sequence>
<name>A0A9W8IYX8_9AGAR</name>
<dbReference type="AlphaFoldDB" id="A0A9W8IYX8"/>
<evidence type="ECO:0000313" key="2">
    <source>
        <dbReference type="EMBL" id="KAJ2921505.1"/>
    </source>
</evidence>
<proteinExistence type="predicted"/>
<feature type="region of interest" description="Disordered" evidence="1">
    <location>
        <begin position="102"/>
        <end position="121"/>
    </location>
</feature>
<evidence type="ECO:0008006" key="4">
    <source>
        <dbReference type="Google" id="ProtNLM"/>
    </source>
</evidence>
<protein>
    <recommendedName>
        <fullName evidence="4">F-box domain-containing protein</fullName>
    </recommendedName>
</protein>
<reference evidence="2" key="1">
    <citation type="submission" date="2022-06" db="EMBL/GenBank/DDBJ databases">
        <title>Genome Sequence of Candolleomyces eurysporus.</title>
        <authorList>
            <person name="Buettner E."/>
        </authorList>
    </citation>
    <scope>NUCLEOTIDE SEQUENCE</scope>
    <source>
        <strain evidence="2">VTCC 930004</strain>
    </source>
</reference>
<dbReference type="Proteomes" id="UP001140091">
    <property type="component" value="Unassembled WGS sequence"/>
</dbReference>
<organism evidence="2 3">
    <name type="scientific">Candolleomyces eurysporus</name>
    <dbReference type="NCBI Taxonomy" id="2828524"/>
    <lineage>
        <taxon>Eukaryota</taxon>
        <taxon>Fungi</taxon>
        <taxon>Dikarya</taxon>
        <taxon>Basidiomycota</taxon>
        <taxon>Agaricomycotina</taxon>
        <taxon>Agaricomycetes</taxon>
        <taxon>Agaricomycetidae</taxon>
        <taxon>Agaricales</taxon>
        <taxon>Agaricineae</taxon>
        <taxon>Psathyrellaceae</taxon>
        <taxon>Candolleomyces</taxon>
    </lineage>
</organism>
<gene>
    <name evidence="2" type="ORF">H1R20_g15591</name>
</gene>
<feature type="non-terminal residue" evidence="2">
    <location>
        <position position="205"/>
    </location>
</feature>
<comment type="caution">
    <text evidence="2">The sequence shown here is derived from an EMBL/GenBank/DDBJ whole genome shotgun (WGS) entry which is preliminary data.</text>
</comment>
<evidence type="ECO:0000313" key="3">
    <source>
        <dbReference type="Proteomes" id="UP001140091"/>
    </source>
</evidence>
<dbReference type="EMBL" id="JANBPK010001589">
    <property type="protein sequence ID" value="KAJ2921505.1"/>
    <property type="molecule type" value="Genomic_DNA"/>
</dbReference>